<keyword evidence="6" id="KW-0472">Membrane</keyword>
<dbReference type="PROSITE" id="PS00107">
    <property type="entry name" value="PROTEIN_KINASE_ATP"/>
    <property type="match status" value="1"/>
</dbReference>
<dbReference type="Pfam" id="PF00069">
    <property type="entry name" value="Pkinase"/>
    <property type="match status" value="1"/>
</dbReference>
<feature type="transmembrane region" description="Helical" evidence="6">
    <location>
        <begin position="32"/>
        <end position="54"/>
    </location>
</feature>
<dbReference type="EMBL" id="BRYA01000030">
    <property type="protein sequence ID" value="GMI33385.1"/>
    <property type="molecule type" value="Genomic_DNA"/>
</dbReference>
<feature type="domain" description="EGF-like" evidence="8">
    <location>
        <begin position="499"/>
        <end position="538"/>
    </location>
</feature>
<evidence type="ECO:0000259" key="7">
    <source>
        <dbReference type="PROSITE" id="PS50011"/>
    </source>
</evidence>
<keyword evidence="6" id="KW-0812">Transmembrane</keyword>
<evidence type="ECO:0000256" key="3">
    <source>
        <dbReference type="PROSITE-ProRule" id="PRU00076"/>
    </source>
</evidence>
<dbReference type="OrthoDB" id="4062651at2759"/>
<keyword evidence="3" id="KW-0245">EGF-like domain</keyword>
<feature type="region of interest" description="Disordered" evidence="5">
    <location>
        <begin position="1277"/>
        <end position="1346"/>
    </location>
</feature>
<evidence type="ECO:0000313" key="10">
    <source>
        <dbReference type="Proteomes" id="UP001165065"/>
    </source>
</evidence>
<feature type="binding site" evidence="4">
    <location>
        <position position="1015"/>
    </location>
    <ligand>
        <name>ATP</name>
        <dbReference type="ChEBI" id="CHEBI:30616"/>
    </ligand>
</feature>
<comment type="caution">
    <text evidence="9">The sequence shown here is derived from an EMBL/GenBank/DDBJ whole genome shotgun (WGS) entry which is preliminary data.</text>
</comment>
<keyword evidence="10" id="KW-1185">Reference proteome</keyword>
<dbReference type="PROSITE" id="PS50011">
    <property type="entry name" value="PROTEIN_KINASE_DOM"/>
    <property type="match status" value="1"/>
</dbReference>
<dbReference type="PROSITE" id="PS00022">
    <property type="entry name" value="EGF_1"/>
    <property type="match status" value="1"/>
</dbReference>
<dbReference type="InterPro" id="IPR017441">
    <property type="entry name" value="Protein_kinase_ATP_BS"/>
</dbReference>
<proteinExistence type="predicted"/>
<dbReference type="SUPFAM" id="SSF57184">
    <property type="entry name" value="Growth factor receptor domain"/>
    <property type="match status" value="1"/>
</dbReference>
<feature type="domain" description="Protein kinase" evidence="7">
    <location>
        <begin position="988"/>
        <end position="1265"/>
    </location>
</feature>
<dbReference type="CDD" id="cd13999">
    <property type="entry name" value="STKc_MAP3K-like"/>
    <property type="match status" value="1"/>
</dbReference>
<dbReference type="SMART" id="SM00220">
    <property type="entry name" value="S_TKc"/>
    <property type="match status" value="1"/>
</dbReference>
<evidence type="ECO:0000256" key="6">
    <source>
        <dbReference type="SAM" id="Phobius"/>
    </source>
</evidence>
<feature type="compositionally biased region" description="Basic and acidic residues" evidence="5">
    <location>
        <begin position="1335"/>
        <end position="1346"/>
    </location>
</feature>
<keyword evidence="6" id="KW-1133">Transmembrane helix</keyword>
<evidence type="ECO:0000256" key="5">
    <source>
        <dbReference type="SAM" id="MobiDB-lite"/>
    </source>
</evidence>
<keyword evidence="2 4" id="KW-0067">ATP-binding</keyword>
<protein>
    <recommendedName>
        <fullName evidence="11">TKL protein kinase</fullName>
    </recommendedName>
</protein>
<dbReference type="Proteomes" id="UP001165065">
    <property type="component" value="Unassembled WGS sequence"/>
</dbReference>
<reference evidence="10" key="1">
    <citation type="journal article" date="2023" name="Commun. Biol.">
        <title>Genome analysis of Parmales, the sister group of diatoms, reveals the evolutionary specialization of diatoms from phago-mixotrophs to photoautotrophs.</title>
        <authorList>
            <person name="Ban H."/>
            <person name="Sato S."/>
            <person name="Yoshikawa S."/>
            <person name="Yamada K."/>
            <person name="Nakamura Y."/>
            <person name="Ichinomiya M."/>
            <person name="Sato N."/>
            <person name="Blanc-Mathieu R."/>
            <person name="Endo H."/>
            <person name="Kuwata A."/>
            <person name="Ogata H."/>
        </authorList>
    </citation>
    <scope>NUCLEOTIDE SEQUENCE [LARGE SCALE GENOMIC DNA]</scope>
</reference>
<dbReference type="InterPro" id="IPR011009">
    <property type="entry name" value="Kinase-like_dom_sf"/>
</dbReference>
<evidence type="ECO:0000256" key="4">
    <source>
        <dbReference type="PROSITE-ProRule" id="PRU10141"/>
    </source>
</evidence>
<dbReference type="GO" id="GO:0005524">
    <property type="term" value="F:ATP binding"/>
    <property type="evidence" value="ECO:0007669"/>
    <property type="project" value="UniProtKB-UniRule"/>
</dbReference>
<evidence type="ECO:0000259" key="8">
    <source>
        <dbReference type="PROSITE" id="PS50026"/>
    </source>
</evidence>
<name>A0A9W7L6B6_9STRA</name>
<dbReference type="PANTHER" id="PTHR44329">
    <property type="entry name" value="SERINE/THREONINE-PROTEIN KINASE TNNI3K-RELATED"/>
    <property type="match status" value="1"/>
</dbReference>
<dbReference type="InterPro" id="IPR000719">
    <property type="entry name" value="Prot_kinase_dom"/>
</dbReference>
<dbReference type="InterPro" id="IPR000742">
    <property type="entry name" value="EGF"/>
</dbReference>
<feature type="transmembrane region" description="Helical" evidence="6">
    <location>
        <begin position="914"/>
        <end position="936"/>
    </location>
</feature>
<comment type="caution">
    <text evidence="3">Lacks conserved residue(s) required for the propagation of feature annotation.</text>
</comment>
<dbReference type="SMART" id="SM00181">
    <property type="entry name" value="EGF"/>
    <property type="match status" value="5"/>
</dbReference>
<dbReference type="SUPFAM" id="SSF56112">
    <property type="entry name" value="Protein kinase-like (PK-like)"/>
    <property type="match status" value="1"/>
</dbReference>
<dbReference type="InterPro" id="IPR009030">
    <property type="entry name" value="Growth_fac_rcpt_cys_sf"/>
</dbReference>
<sequence>MRISETATRTKKPLLIGSLFFARGFPQAFTTLIFPCFVLITMFPLLFLFVFLFFPAVSASSSPPSSPTWFSKPSPNAITYPLSQTGSNPIRWQDSETLPDIQCDGTAGNLYVPGWCVTTVKFKEAFCASLPSDIENHPKVFTTVRTRVTPDPSTVSPVLSSTIMNVTCTHFSSLIQTVYTGSIANAQTTVTIVQDYFAYDPRKTLNQKGVTDFTQFGTLDMPPRRANSDGDVPGYAVKVFDDPFIVTPAVFGQVRLNMATKNSDPVNGVPGGFTITITEVTTTHVEFAFACKAIDSYDAVRGGLDWDYDCNWSDYYYIDWRAWPLDSSDFNETTSEWGGDPYHNMYEGIGRYDGKNGAQQKEVLFSHYTNLQFDTTKPPGMIASLAIANPTSTSDFNNVYALGLGINTNDIYESFFADIYQDAGESWNNELNLYFFTWNGTGVYCNSTAGLLCNGHGTCPDGGSDDNLLPCFCDDHWEGSGCNYCATNFSTSSCTPCDGYDELTGEACSGHGKCNDGKEGDGSCTCDVMEGYGGEGCGICLDGWYGDPTYPYYQDCSRCPYSKDPSAPADGQVCNGKGECEQDEDGGYSCECTGNYSNYDFEHGILSYNCTECKPGFTGEGCELTCPELCNAKGICGEIFNETANATDLVCDCNNNNINNEIHGYDSETYCSTCLQGFEGAYCCIVGFTGETCSDCAEGYTGTACNQCAEGWYGNGGMGMNNPLRCTRCPWSLEGVDSEECNGPLAGTCTGSNESWACSCKGNFSDFDPEHGVDTKNCTTCESGYAGDQCQLECAEKCNGRGVCVAPSGDDSTFCECNNEDGLHGYDSDTNCGKCESGYSGAHCCRNGYEGENCTECSSNYIRSSKSGSCAACEPHSAPNSDKSQCICSPGYNIDSDIDGNPQLPVCKVTVSSIVWIFTLAGSLFLLGSTCGCWYYRRNRLRKKLELHKLDMLSERLLAQNPQLQGMEQAFRTMASDAADWLIDFDDIELGTVVGSGTSAHVFRGWYSDQAVAVKRLHSVRWDAKEFEAFFTQEAGLIARLHHPNVVRFYGVCYQDDHFYIVTEYCHENLSQALRRLKEERKNDPVPFDLALNLAYQIAKGMQYLHSKSVVHRDLKPENILIDDTGSVKLCDFGLSRLTTNDVEMTQQVGTPAYMAPEMAGVGDDYDEDDQDEERGNNMTRIGKPVDVYSYGILLWTLWTQKLPYSDLRVKNPFQLMVKVTGGFRPSVPSEMPKVLADLMEKCWTGSPSKRPTFDEIIAELRKEMKRGSVLYKSGNGSFSSSWRSDKESPSDVKSQLASPKSQMVEQRKSPPPMRIPPVAKKKMGGKLDNVLNQQRDEDGIVHKSM</sequence>
<dbReference type="InterPro" id="IPR051681">
    <property type="entry name" value="Ser/Thr_Kinases-Pseudokinases"/>
</dbReference>
<dbReference type="PROSITE" id="PS00108">
    <property type="entry name" value="PROTEIN_KINASE_ST"/>
    <property type="match status" value="1"/>
</dbReference>
<feature type="compositionally biased region" description="Polar residues" evidence="5">
    <location>
        <begin position="1292"/>
        <end position="1305"/>
    </location>
</feature>
<keyword evidence="1 4" id="KW-0547">Nucleotide-binding</keyword>
<dbReference type="InterPro" id="IPR008271">
    <property type="entry name" value="Ser/Thr_kinase_AS"/>
</dbReference>
<organism evidence="9 10">
    <name type="scientific">Triparma columacea</name>
    <dbReference type="NCBI Taxonomy" id="722753"/>
    <lineage>
        <taxon>Eukaryota</taxon>
        <taxon>Sar</taxon>
        <taxon>Stramenopiles</taxon>
        <taxon>Ochrophyta</taxon>
        <taxon>Bolidophyceae</taxon>
        <taxon>Parmales</taxon>
        <taxon>Triparmaceae</taxon>
        <taxon>Triparma</taxon>
    </lineage>
</organism>
<dbReference type="GO" id="GO:0004674">
    <property type="term" value="F:protein serine/threonine kinase activity"/>
    <property type="evidence" value="ECO:0007669"/>
    <property type="project" value="TreeGrafter"/>
</dbReference>
<dbReference type="Gene3D" id="1.10.510.10">
    <property type="entry name" value="Transferase(Phosphotransferase) domain 1"/>
    <property type="match status" value="1"/>
</dbReference>
<dbReference type="PROSITE" id="PS50026">
    <property type="entry name" value="EGF_3"/>
    <property type="match status" value="1"/>
</dbReference>
<evidence type="ECO:0008006" key="11">
    <source>
        <dbReference type="Google" id="ProtNLM"/>
    </source>
</evidence>
<dbReference type="Gene3D" id="3.30.200.20">
    <property type="entry name" value="Phosphorylase Kinase, domain 1"/>
    <property type="match status" value="1"/>
</dbReference>
<evidence type="ECO:0000313" key="9">
    <source>
        <dbReference type="EMBL" id="GMI33385.1"/>
    </source>
</evidence>
<accession>A0A9W7L6B6</accession>
<gene>
    <name evidence="9" type="ORF">TrCOL_g791</name>
</gene>
<evidence type="ECO:0000256" key="1">
    <source>
        <dbReference type="ARBA" id="ARBA00022741"/>
    </source>
</evidence>
<evidence type="ECO:0000256" key="2">
    <source>
        <dbReference type="ARBA" id="ARBA00022840"/>
    </source>
</evidence>